<evidence type="ECO:0000313" key="1">
    <source>
        <dbReference type="EMBL" id="KAJ9575671.1"/>
    </source>
</evidence>
<evidence type="ECO:0000313" key="2">
    <source>
        <dbReference type="Proteomes" id="UP001233999"/>
    </source>
</evidence>
<proteinExistence type="predicted"/>
<sequence length="75" mass="8599">ITGNLAPFKRLLGRTLLTLPCDYDKHQENRSCYRDITTSTSLAMSCRQCWKLFSLYMLKATLYSHGVNLVSVPTR</sequence>
<reference evidence="1" key="2">
    <citation type="submission" date="2023-05" db="EMBL/GenBank/DDBJ databases">
        <authorList>
            <person name="Fouks B."/>
        </authorList>
    </citation>
    <scope>NUCLEOTIDE SEQUENCE</scope>
    <source>
        <strain evidence="1">Stay&amp;Tobe</strain>
        <tissue evidence="1">Testes</tissue>
    </source>
</reference>
<protein>
    <submittedName>
        <fullName evidence="1">Uncharacterized protein</fullName>
    </submittedName>
</protein>
<dbReference type="EMBL" id="JASPKZ010009823">
    <property type="protein sequence ID" value="KAJ9575671.1"/>
    <property type="molecule type" value="Genomic_DNA"/>
</dbReference>
<comment type="caution">
    <text evidence="1">The sequence shown here is derived from an EMBL/GenBank/DDBJ whole genome shotgun (WGS) entry which is preliminary data.</text>
</comment>
<dbReference type="Proteomes" id="UP001233999">
    <property type="component" value="Unassembled WGS sequence"/>
</dbReference>
<organism evidence="1 2">
    <name type="scientific">Diploptera punctata</name>
    <name type="common">Pacific beetle cockroach</name>
    <dbReference type="NCBI Taxonomy" id="6984"/>
    <lineage>
        <taxon>Eukaryota</taxon>
        <taxon>Metazoa</taxon>
        <taxon>Ecdysozoa</taxon>
        <taxon>Arthropoda</taxon>
        <taxon>Hexapoda</taxon>
        <taxon>Insecta</taxon>
        <taxon>Pterygota</taxon>
        <taxon>Neoptera</taxon>
        <taxon>Polyneoptera</taxon>
        <taxon>Dictyoptera</taxon>
        <taxon>Blattodea</taxon>
        <taxon>Blaberoidea</taxon>
        <taxon>Blaberidae</taxon>
        <taxon>Diplopterinae</taxon>
        <taxon>Diploptera</taxon>
    </lineage>
</organism>
<gene>
    <name evidence="1" type="ORF">L9F63_007430</name>
</gene>
<name>A0AAD7Z8E7_DIPPU</name>
<feature type="non-terminal residue" evidence="1">
    <location>
        <position position="75"/>
    </location>
</feature>
<accession>A0AAD7Z8E7</accession>
<dbReference type="AlphaFoldDB" id="A0AAD7Z8E7"/>
<keyword evidence="2" id="KW-1185">Reference proteome</keyword>
<reference evidence="1" key="1">
    <citation type="journal article" date="2023" name="IScience">
        <title>Live-bearing cockroach genome reveals convergent evolutionary mechanisms linked to viviparity in insects and beyond.</title>
        <authorList>
            <person name="Fouks B."/>
            <person name="Harrison M.C."/>
            <person name="Mikhailova A.A."/>
            <person name="Marchal E."/>
            <person name="English S."/>
            <person name="Carruthers M."/>
            <person name="Jennings E.C."/>
            <person name="Chiamaka E.L."/>
            <person name="Frigard R.A."/>
            <person name="Pippel M."/>
            <person name="Attardo G.M."/>
            <person name="Benoit J.B."/>
            <person name="Bornberg-Bauer E."/>
            <person name="Tobe S.S."/>
        </authorList>
    </citation>
    <scope>NUCLEOTIDE SEQUENCE</scope>
    <source>
        <strain evidence="1">Stay&amp;Tobe</strain>
    </source>
</reference>
<feature type="non-terminal residue" evidence="1">
    <location>
        <position position="1"/>
    </location>
</feature>